<reference evidence="1 2" key="1">
    <citation type="journal article" date="2010" name="Virol. J.">
        <title>Genomes of the T4-related bacteriophages as windows on microbial genome evolution.</title>
        <authorList>
            <person name="Petrov V.M."/>
            <person name="Ratnayaka S."/>
            <person name="Nolan J.M."/>
            <person name="Miller E.S."/>
            <person name="Karam J.D."/>
        </authorList>
    </citation>
    <scope>NUCLEOTIDE SEQUENCE [LARGE SCALE GENOMIC DNA]</scope>
</reference>
<evidence type="ECO:0000313" key="1">
    <source>
        <dbReference type="EMBL" id="ADQ52784.1"/>
    </source>
</evidence>
<dbReference type="Proteomes" id="UP000008726">
    <property type="component" value="Segment"/>
</dbReference>
<proteinExistence type="predicted"/>
<name>E5DPZ8_9CAUD</name>
<keyword evidence="2" id="KW-1185">Reference proteome</keyword>
<dbReference type="OrthoDB" id="24460at10239"/>
<organism evidence="1 2">
    <name type="scientific">Aeromonas phage PX29</name>
    <dbReference type="NCBI Taxonomy" id="926067"/>
    <lineage>
        <taxon>Viruses</taxon>
        <taxon>Duplodnaviria</taxon>
        <taxon>Heunggongvirae</taxon>
        <taxon>Uroviricota</taxon>
        <taxon>Caudoviricetes</taxon>
        <taxon>Pantevenvirales</taxon>
        <taxon>Straboviridae</taxon>
        <taxon>Angelvirus</taxon>
        <taxon>Angelvirus px29</taxon>
    </lineage>
</organism>
<sequence>MLDGMARYCIMSHIKTEESIMTKEITQVIIYSYEAVVDQDEDVLEEHYGVKATGAAEDVFGQEIFEDFEDSLVDAHETAQQIADECDIEITWECYKPGWAK</sequence>
<accession>E5DPZ8</accession>
<dbReference type="EMBL" id="GU396103">
    <property type="protein sequence ID" value="ADQ52784.1"/>
    <property type="molecule type" value="Genomic_DNA"/>
</dbReference>
<dbReference type="RefSeq" id="YP_009011494.1">
    <property type="nucleotide sequence ID" value="NC_023688.1"/>
</dbReference>
<protein>
    <submittedName>
        <fullName evidence="1">Uncharacterized protein</fullName>
    </submittedName>
</protein>
<dbReference type="GeneID" id="18559989"/>
<gene>
    <name evidence="1" type="ORF">PX29p065</name>
</gene>
<dbReference type="KEGG" id="vg:18559989"/>
<evidence type="ECO:0000313" key="2">
    <source>
        <dbReference type="Proteomes" id="UP000008726"/>
    </source>
</evidence>